<feature type="compositionally biased region" description="Low complexity" evidence="9">
    <location>
        <begin position="203"/>
        <end position="212"/>
    </location>
</feature>
<name>A0A835WUN3_9CHLO</name>
<feature type="compositionally biased region" description="Low complexity" evidence="9">
    <location>
        <begin position="592"/>
        <end position="602"/>
    </location>
</feature>
<feature type="domain" description="Protein kinase" evidence="10">
    <location>
        <begin position="738"/>
        <end position="1005"/>
    </location>
</feature>
<dbReference type="SUPFAM" id="SSF56112">
    <property type="entry name" value="Protein kinase-like (PK-like)"/>
    <property type="match status" value="1"/>
</dbReference>
<dbReference type="GO" id="GO:0005524">
    <property type="term" value="F:ATP binding"/>
    <property type="evidence" value="ECO:0007669"/>
    <property type="project" value="UniProtKB-KW"/>
</dbReference>
<evidence type="ECO:0000256" key="6">
    <source>
        <dbReference type="PIRSR" id="PIRSR630616-1"/>
    </source>
</evidence>
<feature type="region of interest" description="Disordered" evidence="9">
    <location>
        <begin position="142"/>
        <end position="176"/>
    </location>
</feature>
<dbReference type="GO" id="GO:0004674">
    <property type="term" value="F:protein serine/threonine kinase activity"/>
    <property type="evidence" value="ECO:0007669"/>
    <property type="project" value="UniProtKB-KW"/>
</dbReference>
<evidence type="ECO:0000256" key="7">
    <source>
        <dbReference type="PIRSR" id="PIRSR630616-2"/>
    </source>
</evidence>
<sequence length="1017" mass="104260">MPTRVVVFAGSSCTDVERGLAAASARVAAAAAAAAEAAAAARASGRYGLPHGRFGFLSAMQQQQQQQQLQQQQRRRQPPLPSPPRQRRSSTPPPAAAVQSQPRQPRPAQRPQWRLHGAYHALALADRLSWVGSSLPTAGGAAGGAVGAGGGAGASAQGRGRWSTGGGGSGGGVAQRGARLRPMLGGVEVVLKEEEEEGGEGSGTAAAGAVAGHPGSHAEARVHGMPGPQQQPGEPAATEDTHEPMDTGGFYNDSPSSPELVGAEAGSGVAWPPSGSRAIGLGLPSLRSPRVTGEDGRARGGTQCTGGGHGELPPAGAGGAAGGNTARPGQLPQLAAAAASPLARHVATTAFHRRSAAAIFHQTSSDVNDSDGQSPQPPATNAMASLLTAQLDSAAATATTVAVTSGGFAEGNAALAALSAMSLMAPTATKPGANGGGCAMMAADEQQLAMGPAEVSPPGAATAAAAITPPAAALNDGTAVASRDKNGLMPQLHSAASSSRQQQLAPHQQQQQQQQQQQLAPHQQQQQQPAVVDGYCSSLWPRHDDGAVESTADDENVLLRVGKRQANPLQAMGRPEAAAGRAAAPLTSSPGPAVASRPVSGPSSPPAAPDTPATQPAAAVAAQQAAVVAAAPPAPLGGKSPFVSFAAAAGIASSAACSPASANSSKPTAASIGASPMAPATAGSGGVAGFTVKHESSGSKSGFVPRAVPPCGTLHVSPAAPPAMLHERLHGAWVLADYQVVRKLYEGYASSVYKAHCLQSRMDVVLKAYCLTGLSPFLTHQVARELDIHARLHHEHIVHLFGAFRDGDLILFVQEYMRGGSLTRVCEELHGGRMTEFQAMHLILVPLLAALEYLHARGIVHRDIKPDNLLFTLDWQLKLCDFGVSVCLHEERAVTKTGSKDYMAPEVVVCPLKRGPEDNKDNLQLAYTPAVDVWSLGVLMYQLLVGFTPFPAGSPPVRAAGTEPADGLCFPSSISEPARAFLRACLRLHPGDRPTVRQLLQHDWVRKSLDDLTVDKA</sequence>
<evidence type="ECO:0000256" key="2">
    <source>
        <dbReference type="ARBA" id="ARBA00022679"/>
    </source>
</evidence>
<evidence type="ECO:0000256" key="3">
    <source>
        <dbReference type="ARBA" id="ARBA00022741"/>
    </source>
</evidence>
<evidence type="ECO:0000256" key="8">
    <source>
        <dbReference type="PIRSR" id="PIRSR630616-3"/>
    </source>
</evidence>
<feature type="compositionally biased region" description="Low complexity" evidence="9">
    <location>
        <begin position="61"/>
        <end position="72"/>
    </location>
</feature>
<organism evidence="11 12">
    <name type="scientific">Chlamydomonas schloesseri</name>
    <dbReference type="NCBI Taxonomy" id="2026947"/>
    <lineage>
        <taxon>Eukaryota</taxon>
        <taxon>Viridiplantae</taxon>
        <taxon>Chlorophyta</taxon>
        <taxon>core chlorophytes</taxon>
        <taxon>Chlorophyceae</taxon>
        <taxon>CS clade</taxon>
        <taxon>Chlamydomonadales</taxon>
        <taxon>Chlamydomonadaceae</taxon>
        <taxon>Chlamydomonas</taxon>
    </lineage>
</organism>
<keyword evidence="12" id="KW-1185">Reference proteome</keyword>
<feature type="binding site" evidence="7">
    <location>
        <position position="767"/>
    </location>
    <ligand>
        <name>ATP</name>
        <dbReference type="ChEBI" id="CHEBI:30616"/>
    </ligand>
</feature>
<dbReference type="Pfam" id="PF00069">
    <property type="entry name" value="Pkinase"/>
    <property type="match status" value="1"/>
</dbReference>
<dbReference type="PROSITE" id="PS00108">
    <property type="entry name" value="PROTEIN_KINASE_ST"/>
    <property type="match status" value="1"/>
</dbReference>
<feature type="region of interest" description="Disordered" evidence="9">
    <location>
        <begin position="566"/>
        <end position="618"/>
    </location>
</feature>
<dbReference type="AlphaFoldDB" id="A0A835WUN3"/>
<dbReference type="PROSITE" id="PS50011">
    <property type="entry name" value="PROTEIN_KINASE_DOM"/>
    <property type="match status" value="1"/>
</dbReference>
<evidence type="ECO:0000256" key="1">
    <source>
        <dbReference type="ARBA" id="ARBA00022527"/>
    </source>
</evidence>
<feature type="compositionally biased region" description="Low complexity" evidence="9">
    <location>
        <begin position="491"/>
        <end position="528"/>
    </location>
</feature>
<feature type="region of interest" description="Disordered" evidence="9">
    <location>
        <begin position="193"/>
        <end position="329"/>
    </location>
</feature>
<feature type="binding site" evidence="7">
    <location>
        <position position="881"/>
    </location>
    <ligand>
        <name>ATP</name>
        <dbReference type="ChEBI" id="CHEBI:30616"/>
    </ligand>
</feature>
<gene>
    <name evidence="11" type="ORF">HYH02_001017</name>
</gene>
<keyword evidence="1" id="KW-0723">Serine/threonine-protein kinase</keyword>
<protein>
    <recommendedName>
        <fullName evidence="10">Protein kinase domain-containing protein</fullName>
    </recommendedName>
</protein>
<dbReference type="EMBL" id="JAEHOD010000002">
    <property type="protein sequence ID" value="KAG2453971.1"/>
    <property type="molecule type" value="Genomic_DNA"/>
</dbReference>
<dbReference type="InterPro" id="IPR000719">
    <property type="entry name" value="Prot_kinase_dom"/>
</dbReference>
<dbReference type="InterPro" id="IPR008271">
    <property type="entry name" value="Ser/Thr_kinase_AS"/>
</dbReference>
<feature type="region of interest" description="Disordered" evidence="9">
    <location>
        <begin position="61"/>
        <end position="111"/>
    </location>
</feature>
<feature type="compositionally biased region" description="Gly residues" evidence="9">
    <location>
        <begin position="142"/>
        <end position="153"/>
    </location>
</feature>
<feature type="compositionally biased region" description="Gly residues" evidence="9">
    <location>
        <begin position="163"/>
        <end position="174"/>
    </location>
</feature>
<evidence type="ECO:0000256" key="5">
    <source>
        <dbReference type="ARBA" id="ARBA00022840"/>
    </source>
</evidence>
<evidence type="ECO:0000313" key="11">
    <source>
        <dbReference type="EMBL" id="KAG2453971.1"/>
    </source>
</evidence>
<dbReference type="SMART" id="SM00220">
    <property type="entry name" value="S_TKc"/>
    <property type="match status" value="1"/>
</dbReference>
<evidence type="ECO:0000256" key="4">
    <source>
        <dbReference type="ARBA" id="ARBA00022777"/>
    </source>
</evidence>
<feature type="active site" description="Proton acceptor" evidence="6">
    <location>
        <position position="863"/>
    </location>
</feature>
<keyword evidence="2" id="KW-0808">Transferase</keyword>
<dbReference type="OrthoDB" id="68483at2759"/>
<dbReference type="InterPro" id="IPR011009">
    <property type="entry name" value="Kinase-like_dom_sf"/>
</dbReference>
<evidence type="ECO:0000259" key="10">
    <source>
        <dbReference type="PROSITE" id="PS50011"/>
    </source>
</evidence>
<keyword evidence="3 7" id="KW-0547">Nucleotide-binding</keyword>
<keyword evidence="5 7" id="KW-0067">ATP-binding</keyword>
<feature type="cross-link" description="Glycyl lysine isopeptide (Lys-Gly) (interchain with G-Cter in SUMO2)" evidence="8">
    <location>
        <position position="865"/>
    </location>
</feature>
<comment type="caution">
    <text evidence="11">The sequence shown here is derived from an EMBL/GenBank/DDBJ whole genome shotgun (WGS) entry which is preliminary data.</text>
</comment>
<feature type="compositionally biased region" description="Gly residues" evidence="9">
    <location>
        <begin position="303"/>
        <end position="322"/>
    </location>
</feature>
<dbReference type="FunFam" id="1.10.510.10:FF:000813">
    <property type="entry name" value="Aurora-like kinase"/>
    <property type="match status" value="1"/>
</dbReference>
<evidence type="ECO:0000256" key="9">
    <source>
        <dbReference type="SAM" id="MobiDB-lite"/>
    </source>
</evidence>
<feature type="region of interest" description="Disordered" evidence="9">
    <location>
        <begin position="491"/>
        <end position="531"/>
    </location>
</feature>
<feature type="compositionally biased region" description="Low complexity" evidence="9">
    <location>
        <begin position="224"/>
        <end position="233"/>
    </location>
</feature>
<accession>A0A835WUN3</accession>
<keyword evidence="4" id="KW-0418">Kinase</keyword>
<dbReference type="PANTHER" id="PTHR24350">
    <property type="entry name" value="SERINE/THREONINE-PROTEIN KINASE IAL-RELATED"/>
    <property type="match status" value="1"/>
</dbReference>
<dbReference type="Proteomes" id="UP000613740">
    <property type="component" value="Unassembled WGS sequence"/>
</dbReference>
<reference evidence="11" key="1">
    <citation type="journal article" date="2020" name="bioRxiv">
        <title>Comparative genomics of Chlamydomonas.</title>
        <authorList>
            <person name="Craig R.J."/>
            <person name="Hasan A.R."/>
            <person name="Ness R.W."/>
            <person name="Keightley P.D."/>
        </authorList>
    </citation>
    <scope>NUCLEOTIDE SEQUENCE</scope>
    <source>
        <strain evidence="11">CCAP 11/173</strain>
    </source>
</reference>
<feature type="compositionally biased region" description="Low complexity" evidence="9">
    <location>
        <begin position="571"/>
        <end position="585"/>
    </location>
</feature>
<feature type="compositionally biased region" description="Low complexity" evidence="9">
    <location>
        <begin position="96"/>
        <end position="111"/>
    </location>
</feature>
<dbReference type="InterPro" id="IPR030616">
    <property type="entry name" value="Aur-like"/>
</dbReference>
<proteinExistence type="predicted"/>
<dbReference type="Gene3D" id="1.10.510.10">
    <property type="entry name" value="Transferase(Phosphotransferase) domain 1"/>
    <property type="match status" value="1"/>
</dbReference>
<evidence type="ECO:0000313" key="12">
    <source>
        <dbReference type="Proteomes" id="UP000613740"/>
    </source>
</evidence>